<protein>
    <submittedName>
        <fullName evidence="1">Uncharacterized protein</fullName>
    </submittedName>
</protein>
<dbReference type="AlphaFoldDB" id="A0A4Y2SFP8"/>
<reference evidence="1 2" key="1">
    <citation type="journal article" date="2019" name="Sci. Rep.">
        <title>Orb-weaving spider Araneus ventricosus genome elucidates the spidroin gene catalogue.</title>
        <authorList>
            <person name="Kono N."/>
            <person name="Nakamura H."/>
            <person name="Ohtoshi R."/>
            <person name="Moran D.A.P."/>
            <person name="Shinohara A."/>
            <person name="Yoshida Y."/>
            <person name="Fujiwara M."/>
            <person name="Mori M."/>
            <person name="Tomita M."/>
            <person name="Arakawa K."/>
        </authorList>
    </citation>
    <scope>NUCLEOTIDE SEQUENCE [LARGE SCALE GENOMIC DNA]</scope>
</reference>
<dbReference type="Proteomes" id="UP000499080">
    <property type="component" value="Unassembled WGS sequence"/>
</dbReference>
<name>A0A4Y2SFP8_ARAVE</name>
<keyword evidence="2" id="KW-1185">Reference proteome</keyword>
<comment type="caution">
    <text evidence="1">The sequence shown here is derived from an EMBL/GenBank/DDBJ whole genome shotgun (WGS) entry which is preliminary data.</text>
</comment>
<evidence type="ECO:0000313" key="2">
    <source>
        <dbReference type="Proteomes" id="UP000499080"/>
    </source>
</evidence>
<evidence type="ECO:0000313" key="1">
    <source>
        <dbReference type="EMBL" id="GBN86089.1"/>
    </source>
</evidence>
<dbReference type="EMBL" id="BGPR01021106">
    <property type="protein sequence ID" value="GBN86089.1"/>
    <property type="molecule type" value="Genomic_DNA"/>
</dbReference>
<accession>A0A4Y2SFP8</accession>
<organism evidence="1 2">
    <name type="scientific">Araneus ventricosus</name>
    <name type="common">Orbweaver spider</name>
    <name type="synonym">Epeira ventricosa</name>
    <dbReference type="NCBI Taxonomy" id="182803"/>
    <lineage>
        <taxon>Eukaryota</taxon>
        <taxon>Metazoa</taxon>
        <taxon>Ecdysozoa</taxon>
        <taxon>Arthropoda</taxon>
        <taxon>Chelicerata</taxon>
        <taxon>Arachnida</taxon>
        <taxon>Araneae</taxon>
        <taxon>Araneomorphae</taxon>
        <taxon>Entelegynae</taxon>
        <taxon>Araneoidea</taxon>
        <taxon>Araneidae</taxon>
        <taxon>Araneus</taxon>
    </lineage>
</organism>
<proteinExistence type="predicted"/>
<gene>
    <name evidence="1" type="ORF">AVEN_17004_1</name>
</gene>
<sequence>MRFAQVDRQVIYTLRPLVAPGGPLVYPSWIRWLLQVDIGYSLDHWLLRLDHWCQIEPLVAVHWIYLGGPLVHSDWTIDCSELDHWFLRLDNLVALTLDHWFAPLDIDLLRLDH</sequence>